<organism evidence="11 12">
    <name type="scientific">Paenibacillus antri</name>
    <dbReference type="NCBI Taxonomy" id="2582848"/>
    <lineage>
        <taxon>Bacteria</taxon>
        <taxon>Bacillati</taxon>
        <taxon>Bacillota</taxon>
        <taxon>Bacilli</taxon>
        <taxon>Bacillales</taxon>
        <taxon>Paenibacillaceae</taxon>
        <taxon>Paenibacillus</taxon>
    </lineage>
</organism>
<evidence type="ECO:0000256" key="2">
    <source>
        <dbReference type="ARBA" id="ARBA00005992"/>
    </source>
</evidence>
<accession>A0A5R9G1J8</accession>
<dbReference type="GO" id="GO:0016740">
    <property type="term" value="F:transferase activity"/>
    <property type="evidence" value="ECO:0007669"/>
    <property type="project" value="UniProtKB-KW"/>
</dbReference>
<reference evidence="11 12" key="1">
    <citation type="submission" date="2019-05" db="EMBL/GenBank/DDBJ databases">
        <authorList>
            <person name="Narsing Rao M.P."/>
            <person name="Li W.J."/>
        </authorList>
    </citation>
    <scope>NUCLEOTIDE SEQUENCE [LARGE SCALE GENOMIC DNA]</scope>
    <source>
        <strain evidence="11 12">SYSU_K30003</strain>
    </source>
</reference>
<comment type="pathway">
    <text evidence="8">Glycan biosynthesis.</text>
</comment>
<dbReference type="PROSITE" id="PS52029">
    <property type="entry name" value="LD_TPASE"/>
    <property type="match status" value="1"/>
</dbReference>
<feature type="active site" description="Proton donor/acceptor" evidence="9">
    <location>
        <position position="125"/>
    </location>
</feature>
<keyword evidence="12" id="KW-1185">Reference proteome</keyword>
<dbReference type="Proteomes" id="UP000309676">
    <property type="component" value="Unassembled WGS sequence"/>
</dbReference>
<sequence length="166" mass="18254">MTAPNRRRAALLLLLVAFFAIGLAVPSAEAGIAGAEPNEDELSLVIDKSRHTLIVYVNETPVRRFPVATGKGNLTPEGDFAIAKKIKNPWYLKSNIPGGDKRNPFGTRWLGLAVPNTGGYRYGIHGTNRPWSIGQSVSSGCIRMQNKDVEWLYRHITVGTKVTIRK</sequence>
<dbReference type="InterPro" id="IPR050979">
    <property type="entry name" value="LD-transpeptidase"/>
</dbReference>
<keyword evidence="4" id="KW-0378">Hydrolase</keyword>
<dbReference type="FunFam" id="2.40.440.10:FF:000003">
    <property type="entry name" value="L,D-transpeptidase YciB"/>
    <property type="match status" value="1"/>
</dbReference>
<proteinExistence type="inferred from homology"/>
<dbReference type="PANTHER" id="PTHR30582">
    <property type="entry name" value="L,D-TRANSPEPTIDASE"/>
    <property type="match status" value="1"/>
</dbReference>
<dbReference type="UniPathway" id="UPA00219"/>
<evidence type="ECO:0000256" key="7">
    <source>
        <dbReference type="ARBA" id="ARBA00023316"/>
    </source>
</evidence>
<evidence type="ECO:0000256" key="1">
    <source>
        <dbReference type="ARBA" id="ARBA00004752"/>
    </source>
</evidence>
<gene>
    <name evidence="11" type="ORF">FE782_21365</name>
</gene>
<name>A0A5R9G1J8_9BACL</name>
<dbReference type="RefSeq" id="WP_138196371.1">
    <property type="nucleotide sequence ID" value="NZ_VCIW01000016.1"/>
</dbReference>
<evidence type="ECO:0000256" key="9">
    <source>
        <dbReference type="PROSITE-ProRule" id="PRU01373"/>
    </source>
</evidence>
<dbReference type="GO" id="GO:0071972">
    <property type="term" value="F:peptidoglycan L,D-transpeptidase activity"/>
    <property type="evidence" value="ECO:0007669"/>
    <property type="project" value="TreeGrafter"/>
</dbReference>
<dbReference type="InterPro" id="IPR005490">
    <property type="entry name" value="LD_TPept_cat_dom"/>
</dbReference>
<comment type="similarity">
    <text evidence="2">Belongs to the YkuD family.</text>
</comment>
<dbReference type="Gene3D" id="2.40.440.10">
    <property type="entry name" value="L,D-transpeptidase catalytic domain-like"/>
    <property type="match status" value="1"/>
</dbReference>
<evidence type="ECO:0000256" key="8">
    <source>
        <dbReference type="ARBA" id="ARBA00060592"/>
    </source>
</evidence>
<dbReference type="GO" id="GO:0071555">
    <property type="term" value="P:cell wall organization"/>
    <property type="evidence" value="ECO:0007669"/>
    <property type="project" value="UniProtKB-UniRule"/>
</dbReference>
<dbReference type="GO" id="GO:0005576">
    <property type="term" value="C:extracellular region"/>
    <property type="evidence" value="ECO:0007669"/>
    <property type="project" value="TreeGrafter"/>
</dbReference>
<feature type="domain" description="L,D-TPase catalytic" evidence="10">
    <location>
        <begin position="42"/>
        <end position="165"/>
    </location>
</feature>
<keyword evidence="3" id="KW-0808">Transferase</keyword>
<evidence type="ECO:0000256" key="6">
    <source>
        <dbReference type="ARBA" id="ARBA00022984"/>
    </source>
</evidence>
<evidence type="ECO:0000313" key="11">
    <source>
        <dbReference type="EMBL" id="TLS50217.1"/>
    </source>
</evidence>
<dbReference type="PANTHER" id="PTHR30582:SF4">
    <property type="entry name" value="L,D-TRANSPEPTIDASE YQJB-RELATED"/>
    <property type="match status" value="1"/>
</dbReference>
<feature type="active site" description="Nucleophile" evidence="9">
    <location>
        <position position="141"/>
    </location>
</feature>
<evidence type="ECO:0000256" key="5">
    <source>
        <dbReference type="ARBA" id="ARBA00022960"/>
    </source>
</evidence>
<comment type="pathway">
    <text evidence="1 9">Cell wall biogenesis; peptidoglycan biosynthesis.</text>
</comment>
<dbReference type="OrthoDB" id="9787225at2"/>
<dbReference type="AlphaFoldDB" id="A0A5R9G1J8"/>
<dbReference type="CDD" id="cd16913">
    <property type="entry name" value="YkuD_like"/>
    <property type="match status" value="1"/>
</dbReference>
<dbReference type="SUPFAM" id="SSF141523">
    <property type="entry name" value="L,D-transpeptidase catalytic domain-like"/>
    <property type="match status" value="1"/>
</dbReference>
<dbReference type="Pfam" id="PF03734">
    <property type="entry name" value="YkuD"/>
    <property type="match status" value="1"/>
</dbReference>
<protein>
    <submittedName>
        <fullName evidence="11">L,D-transpeptidase</fullName>
    </submittedName>
</protein>
<dbReference type="GO" id="GO:0008360">
    <property type="term" value="P:regulation of cell shape"/>
    <property type="evidence" value="ECO:0007669"/>
    <property type="project" value="UniProtKB-UniRule"/>
</dbReference>
<keyword evidence="5 9" id="KW-0133">Cell shape</keyword>
<evidence type="ECO:0000313" key="12">
    <source>
        <dbReference type="Proteomes" id="UP000309676"/>
    </source>
</evidence>
<dbReference type="GO" id="GO:0018104">
    <property type="term" value="P:peptidoglycan-protein cross-linking"/>
    <property type="evidence" value="ECO:0007669"/>
    <property type="project" value="TreeGrafter"/>
</dbReference>
<keyword evidence="6 9" id="KW-0573">Peptidoglycan synthesis</keyword>
<keyword evidence="7 9" id="KW-0961">Cell wall biogenesis/degradation</keyword>
<evidence type="ECO:0000259" key="10">
    <source>
        <dbReference type="PROSITE" id="PS52029"/>
    </source>
</evidence>
<comment type="caution">
    <text evidence="11">The sequence shown here is derived from an EMBL/GenBank/DDBJ whole genome shotgun (WGS) entry which is preliminary data.</text>
</comment>
<evidence type="ECO:0000256" key="3">
    <source>
        <dbReference type="ARBA" id="ARBA00022679"/>
    </source>
</evidence>
<dbReference type="InterPro" id="IPR038063">
    <property type="entry name" value="Transpep_catalytic_dom"/>
</dbReference>
<evidence type="ECO:0000256" key="4">
    <source>
        <dbReference type="ARBA" id="ARBA00022801"/>
    </source>
</evidence>
<dbReference type="EMBL" id="VCIW01000016">
    <property type="protein sequence ID" value="TLS50217.1"/>
    <property type="molecule type" value="Genomic_DNA"/>
</dbReference>